<dbReference type="InterPro" id="IPR009057">
    <property type="entry name" value="Homeodomain-like_sf"/>
</dbReference>
<dbReference type="KEGG" id="bgf:BC1003_5619"/>
<protein>
    <submittedName>
        <fullName evidence="6">Transcriptional regulator, AraC family</fullName>
    </submittedName>
</protein>
<dbReference type="Pfam" id="PF12833">
    <property type="entry name" value="HTH_18"/>
    <property type="match status" value="1"/>
</dbReference>
<dbReference type="OrthoDB" id="9789899at2"/>
<dbReference type="AlphaFoldDB" id="E1TFS3"/>
<feature type="compositionally biased region" description="Low complexity" evidence="4">
    <location>
        <begin position="323"/>
        <end position="337"/>
    </location>
</feature>
<dbReference type="PROSITE" id="PS00041">
    <property type="entry name" value="HTH_ARAC_FAMILY_1"/>
    <property type="match status" value="1"/>
</dbReference>
<proteinExistence type="predicted"/>
<dbReference type="InterPro" id="IPR050204">
    <property type="entry name" value="AraC_XylS_family_regulators"/>
</dbReference>
<evidence type="ECO:0000256" key="4">
    <source>
        <dbReference type="SAM" id="MobiDB-lite"/>
    </source>
</evidence>
<gene>
    <name evidence="6" type="ordered locus">BC1003_5619</name>
</gene>
<dbReference type="InterPro" id="IPR020449">
    <property type="entry name" value="Tscrpt_reg_AraC-type_HTH"/>
</dbReference>
<dbReference type="Gene3D" id="1.10.10.60">
    <property type="entry name" value="Homeodomain-like"/>
    <property type="match status" value="2"/>
</dbReference>
<dbReference type="PRINTS" id="PR00032">
    <property type="entry name" value="HTHARAC"/>
</dbReference>
<dbReference type="InterPro" id="IPR018062">
    <property type="entry name" value="HTH_AraC-typ_CS"/>
</dbReference>
<name>E1TFS3_BURSG</name>
<keyword evidence="3" id="KW-0804">Transcription</keyword>
<organism evidence="6">
    <name type="scientific">Burkholderia sp. (strain CCGE1003)</name>
    <dbReference type="NCBI Taxonomy" id="640512"/>
    <lineage>
        <taxon>Bacteria</taxon>
        <taxon>Pseudomonadati</taxon>
        <taxon>Pseudomonadota</taxon>
        <taxon>Betaproteobacteria</taxon>
        <taxon>Burkholderiales</taxon>
        <taxon>Burkholderiaceae</taxon>
        <taxon>Burkholderia</taxon>
    </lineage>
</organism>
<dbReference type="HOGENOM" id="CLU_000445_81_0_4"/>
<dbReference type="SMART" id="SM00342">
    <property type="entry name" value="HTH_ARAC"/>
    <property type="match status" value="1"/>
</dbReference>
<dbReference type="eggNOG" id="COG2207">
    <property type="taxonomic scope" value="Bacteria"/>
</dbReference>
<evidence type="ECO:0000259" key="5">
    <source>
        <dbReference type="PROSITE" id="PS01124"/>
    </source>
</evidence>
<keyword evidence="2" id="KW-0238">DNA-binding</keyword>
<accession>E1TFS3</accession>
<dbReference type="GO" id="GO:0043565">
    <property type="term" value="F:sequence-specific DNA binding"/>
    <property type="evidence" value="ECO:0007669"/>
    <property type="project" value="InterPro"/>
</dbReference>
<dbReference type="InterPro" id="IPR018060">
    <property type="entry name" value="HTH_AraC"/>
</dbReference>
<dbReference type="STRING" id="640512.BC1003_5619"/>
<evidence type="ECO:0000256" key="2">
    <source>
        <dbReference type="ARBA" id="ARBA00023125"/>
    </source>
</evidence>
<dbReference type="SUPFAM" id="SSF46689">
    <property type="entry name" value="Homeodomain-like"/>
    <property type="match status" value="2"/>
</dbReference>
<dbReference type="PANTHER" id="PTHR46796">
    <property type="entry name" value="HTH-TYPE TRANSCRIPTIONAL ACTIVATOR RHAS-RELATED"/>
    <property type="match status" value="1"/>
</dbReference>
<dbReference type="PROSITE" id="PS01124">
    <property type="entry name" value="HTH_ARAC_FAMILY_2"/>
    <property type="match status" value="1"/>
</dbReference>
<sequence>MLYSAIYLRDRTIMSGDPFSDILKFTNAESLATGGFSAGGAWAIRFPAPDKIKFFAVVKGTCWVSIDGNDEPFCFASGDVGLLTAKRSFVLASDPSVVPVDAMALFSGAGRSTVTLGNGDDFAQIGGHVLLDPASGSLLSGVLPPWIHVPATSPQAAKFRWLLEQLVEERAADLPGAQLVSAQLSQLLFIQILRAHLQTSSPMTGWLRALGNPRIAPALRLMHGDPARSWHLDELASACAMSRTTFASHFRASAGVAPLAYLAEWRMRLAQRRLREENAPVAVVAQSLGYSSESAFSHAFKRMTGHSPKAYRQVARNAASKDVNQQRSSVRSQQAVNGSSPQPSPLEPQ</sequence>
<dbReference type="EMBL" id="CP002218">
    <property type="protein sequence ID" value="ADN61537.1"/>
    <property type="molecule type" value="Genomic_DNA"/>
</dbReference>
<dbReference type="Pfam" id="PF12852">
    <property type="entry name" value="Cupin_6"/>
    <property type="match status" value="1"/>
</dbReference>
<dbReference type="InterPro" id="IPR032783">
    <property type="entry name" value="AraC_lig"/>
</dbReference>
<dbReference type="PANTHER" id="PTHR46796:SF7">
    <property type="entry name" value="ARAC FAMILY TRANSCRIPTIONAL REGULATOR"/>
    <property type="match status" value="1"/>
</dbReference>
<keyword evidence="1" id="KW-0805">Transcription regulation</keyword>
<dbReference type="GO" id="GO:0003700">
    <property type="term" value="F:DNA-binding transcription factor activity"/>
    <property type="evidence" value="ECO:0007669"/>
    <property type="project" value="InterPro"/>
</dbReference>
<reference evidence="6" key="1">
    <citation type="submission" date="2010-09" db="EMBL/GenBank/DDBJ databases">
        <title>Complete sequence of chromosome2 of Burkholderia sp. CCGE1003.</title>
        <authorList>
            <consortium name="US DOE Joint Genome Institute"/>
            <person name="Lucas S."/>
            <person name="Copeland A."/>
            <person name="Lapidus A."/>
            <person name="Cheng J.-F."/>
            <person name="Bruce D."/>
            <person name="Goodwin L."/>
            <person name="Pitluck S."/>
            <person name="Daligault H."/>
            <person name="Davenport K."/>
            <person name="Detter J.C."/>
            <person name="Han C."/>
            <person name="Tapia R."/>
            <person name="Land M."/>
            <person name="Hauser L."/>
            <person name="Jeffries C."/>
            <person name="Kyrpides N."/>
            <person name="Ivanova N."/>
            <person name="Ovchinnikova G."/>
            <person name="Martinez-Romero E."/>
            <person name="Rogel M.A."/>
            <person name="Auchtung J."/>
            <person name="Tiedje J.M."/>
            <person name="Woyke T."/>
        </authorList>
    </citation>
    <scope>NUCLEOTIDE SEQUENCE</scope>
    <source>
        <strain evidence="6">CCGE1003</strain>
    </source>
</reference>
<evidence type="ECO:0000256" key="1">
    <source>
        <dbReference type="ARBA" id="ARBA00023015"/>
    </source>
</evidence>
<evidence type="ECO:0000256" key="3">
    <source>
        <dbReference type="ARBA" id="ARBA00023163"/>
    </source>
</evidence>
<feature type="domain" description="HTH araC/xylS-type" evidence="5">
    <location>
        <begin position="216"/>
        <end position="314"/>
    </location>
</feature>
<evidence type="ECO:0000313" key="6">
    <source>
        <dbReference type="EMBL" id="ADN61537.1"/>
    </source>
</evidence>
<feature type="region of interest" description="Disordered" evidence="4">
    <location>
        <begin position="315"/>
        <end position="349"/>
    </location>
</feature>